<feature type="region of interest" description="Disordered" evidence="2">
    <location>
        <begin position="204"/>
        <end position="230"/>
    </location>
</feature>
<proteinExistence type="predicted"/>
<dbReference type="EMBL" id="JTHE03000100">
    <property type="protein sequence ID" value="MCM1984584.1"/>
    <property type="molecule type" value="Genomic_DNA"/>
</dbReference>
<keyword evidence="5" id="KW-1185">Reference proteome</keyword>
<name>A0ABD4T7T3_9CYAN</name>
<gene>
    <name evidence="4" type="ORF">QQ91_0017305</name>
</gene>
<dbReference type="RefSeq" id="WP_166276561.1">
    <property type="nucleotide sequence ID" value="NZ_JTHE03000100.1"/>
</dbReference>
<evidence type="ECO:0000313" key="5">
    <source>
        <dbReference type="Proteomes" id="UP000031561"/>
    </source>
</evidence>
<keyword evidence="1" id="KW-0175">Coiled coil</keyword>
<dbReference type="Proteomes" id="UP000031561">
    <property type="component" value="Unassembled WGS sequence"/>
</dbReference>
<feature type="coiled-coil region" evidence="1">
    <location>
        <begin position="133"/>
        <end position="202"/>
    </location>
</feature>
<accession>A0ABD4T7T3</accession>
<evidence type="ECO:0000256" key="1">
    <source>
        <dbReference type="SAM" id="Coils"/>
    </source>
</evidence>
<feature type="coiled-coil region" evidence="1">
    <location>
        <begin position="70"/>
        <end position="97"/>
    </location>
</feature>
<keyword evidence="3" id="KW-0812">Transmembrane</keyword>
<evidence type="ECO:0008006" key="6">
    <source>
        <dbReference type="Google" id="ProtNLM"/>
    </source>
</evidence>
<protein>
    <recommendedName>
        <fullName evidence="6">DNA recombination protein RmuC</fullName>
    </recommendedName>
</protein>
<evidence type="ECO:0000256" key="2">
    <source>
        <dbReference type="SAM" id="MobiDB-lite"/>
    </source>
</evidence>
<dbReference type="SUPFAM" id="SSF57997">
    <property type="entry name" value="Tropomyosin"/>
    <property type="match status" value="1"/>
</dbReference>
<feature type="transmembrane region" description="Helical" evidence="3">
    <location>
        <begin position="6"/>
        <end position="24"/>
    </location>
</feature>
<keyword evidence="3" id="KW-1133">Transmembrane helix</keyword>
<evidence type="ECO:0000256" key="3">
    <source>
        <dbReference type="SAM" id="Phobius"/>
    </source>
</evidence>
<reference evidence="4 5" key="1">
    <citation type="journal article" date="2015" name="Genome Announc.">
        <title>Draft Genome Sequence of Filamentous Marine Cyanobacterium Lyngbya confervoides Strain BDU141951.</title>
        <authorList>
            <person name="Chandrababunaidu M.M."/>
            <person name="Sen D."/>
            <person name="Tripathy S."/>
        </authorList>
    </citation>
    <scope>NUCLEOTIDE SEQUENCE [LARGE SCALE GENOMIC DNA]</scope>
    <source>
        <strain evidence="4 5">BDU141951</strain>
    </source>
</reference>
<keyword evidence="3" id="KW-0472">Membrane</keyword>
<evidence type="ECO:0000313" key="4">
    <source>
        <dbReference type="EMBL" id="MCM1984584.1"/>
    </source>
</evidence>
<comment type="caution">
    <text evidence="4">The sequence shown here is derived from an EMBL/GenBank/DDBJ whole genome shotgun (WGS) entry which is preliminary data.</text>
</comment>
<organism evidence="4 5">
    <name type="scientific">Lyngbya confervoides BDU141951</name>
    <dbReference type="NCBI Taxonomy" id="1574623"/>
    <lineage>
        <taxon>Bacteria</taxon>
        <taxon>Bacillati</taxon>
        <taxon>Cyanobacteriota</taxon>
        <taxon>Cyanophyceae</taxon>
        <taxon>Oscillatoriophycideae</taxon>
        <taxon>Oscillatoriales</taxon>
        <taxon>Microcoleaceae</taxon>
        <taxon>Lyngbya</taxon>
    </lineage>
</organism>
<sequence length="230" mass="26165">MIEGTSISIALGVLSVLGILIWKLSDTLARNRQLESALTAAITEHQSELDHWQQSHQAQIQQLQQQFGEQAALQDQRDQLSARLTQISQDHQALQSRHASLEHTLLDHIQGMNTLQQQVETQRSAGAKQARQTQKYQAQLEQLQHRYQTLLDQHHQEQQQHAVTQQSLNSAQAKLADWTAQKAQLERELQRALQQIITLEDALQRSAQSPVRTPAQPSEPHLPSFSSQRR</sequence>
<dbReference type="AlphaFoldDB" id="A0ABD4T7T3"/>